<evidence type="ECO:0000313" key="2">
    <source>
        <dbReference type="EMBL" id="AVD71547.1"/>
    </source>
</evidence>
<feature type="domain" description="NAD(P)-binding" evidence="1">
    <location>
        <begin position="7"/>
        <end position="195"/>
    </location>
</feature>
<protein>
    <submittedName>
        <fullName evidence="2">Flavin reductase</fullName>
    </submittedName>
</protein>
<dbReference type="KEGG" id="deo:CAY53_08780"/>
<dbReference type="PANTHER" id="PTHR43355:SF2">
    <property type="entry name" value="FLAVIN REDUCTASE (NADPH)"/>
    <property type="match status" value="1"/>
</dbReference>
<keyword evidence="3" id="KW-1185">Reference proteome</keyword>
<dbReference type="GO" id="GO:0042602">
    <property type="term" value="F:riboflavin reductase (NADPH) activity"/>
    <property type="evidence" value="ECO:0007669"/>
    <property type="project" value="TreeGrafter"/>
</dbReference>
<dbReference type="EMBL" id="CP021255">
    <property type="protein sequence ID" value="AVD71547.1"/>
    <property type="molecule type" value="Genomic_DNA"/>
</dbReference>
<name>A0A2L1GPJ6_9BACT</name>
<dbReference type="InterPro" id="IPR036291">
    <property type="entry name" value="NAD(P)-bd_dom_sf"/>
</dbReference>
<dbReference type="InterPro" id="IPR051606">
    <property type="entry name" value="Polyketide_Oxido-like"/>
</dbReference>
<dbReference type="Gene3D" id="3.40.50.720">
    <property type="entry name" value="NAD(P)-binding Rossmann-like Domain"/>
    <property type="match status" value="1"/>
</dbReference>
<dbReference type="CDD" id="cd05244">
    <property type="entry name" value="BVR-B_like_SDR_a"/>
    <property type="match status" value="1"/>
</dbReference>
<dbReference type="GO" id="GO:0004074">
    <property type="term" value="F:biliverdin reductase [NAD(P)H] activity"/>
    <property type="evidence" value="ECO:0007669"/>
    <property type="project" value="TreeGrafter"/>
</dbReference>
<gene>
    <name evidence="2" type="ORF">CAY53_08780</name>
</gene>
<accession>A0A2L1GPJ6</accession>
<dbReference type="InterPro" id="IPR016040">
    <property type="entry name" value="NAD(P)-bd_dom"/>
</dbReference>
<sequence>MNLLVIGASRGIGAQVVSQALSAGHQLTAMARHTEGMSATACLRLVQADVRDGTAVLAAMDGQDAVVMTVACRSSLRPVSLFSEGTRQVLRAMQAHGVRQLVCVTGIGAGDSYHHGGFVYDRLVLPLLLRTMYADKNRQEALLRAADCDWVIVRPGFLTNGPLTCRYAVHTDLTGVQAGRISRADVAHFILTQLETMRYRHMTPLITGCKG</sequence>
<proteinExistence type="predicted"/>
<dbReference type="SUPFAM" id="SSF51735">
    <property type="entry name" value="NAD(P)-binding Rossmann-fold domains"/>
    <property type="match status" value="1"/>
</dbReference>
<organism evidence="2 3">
    <name type="scientific">Desulfobulbus oralis</name>
    <dbReference type="NCBI Taxonomy" id="1986146"/>
    <lineage>
        <taxon>Bacteria</taxon>
        <taxon>Pseudomonadati</taxon>
        <taxon>Thermodesulfobacteriota</taxon>
        <taxon>Desulfobulbia</taxon>
        <taxon>Desulfobulbales</taxon>
        <taxon>Desulfobulbaceae</taxon>
        <taxon>Desulfobulbus</taxon>
    </lineage>
</organism>
<evidence type="ECO:0000259" key="1">
    <source>
        <dbReference type="Pfam" id="PF13460"/>
    </source>
</evidence>
<dbReference type="Proteomes" id="UP000239867">
    <property type="component" value="Chromosome"/>
</dbReference>
<dbReference type="Pfam" id="PF13460">
    <property type="entry name" value="NAD_binding_10"/>
    <property type="match status" value="1"/>
</dbReference>
<evidence type="ECO:0000313" key="3">
    <source>
        <dbReference type="Proteomes" id="UP000239867"/>
    </source>
</evidence>
<dbReference type="AlphaFoldDB" id="A0A2L1GPJ6"/>
<dbReference type="OrthoDB" id="7352421at2"/>
<dbReference type="PANTHER" id="PTHR43355">
    <property type="entry name" value="FLAVIN REDUCTASE (NADPH)"/>
    <property type="match status" value="1"/>
</dbReference>
<reference evidence="2 3" key="1">
    <citation type="journal article" date="2018" name="MBio">
        <title>Insights into the evolution of host association through the isolation and characterization of a novel human periodontal pathobiont, Desulfobulbus oralis.</title>
        <authorList>
            <person name="Cross K.L."/>
            <person name="Chirania P."/>
            <person name="Xiong W."/>
            <person name="Beall C.J."/>
            <person name="Elkins J.G."/>
            <person name="Giannone R.J."/>
            <person name="Griffen A.L."/>
            <person name="Guss A.M."/>
            <person name="Hettich R.L."/>
            <person name="Joshi S.S."/>
            <person name="Mokrzan E.M."/>
            <person name="Martin R.K."/>
            <person name="Zhulin I.B."/>
            <person name="Leys E.J."/>
            <person name="Podar M."/>
        </authorList>
    </citation>
    <scope>NUCLEOTIDE SEQUENCE [LARGE SCALE GENOMIC DNA]</scope>
    <source>
        <strain evidence="2 3">ORNL</strain>
    </source>
</reference>